<name>A0A0B1TIU9_OESDE</name>
<dbReference type="SUPFAM" id="SSF57756">
    <property type="entry name" value="Retrovirus zinc finger-like domains"/>
    <property type="match status" value="1"/>
</dbReference>
<dbReference type="GO" id="GO:0008270">
    <property type="term" value="F:zinc ion binding"/>
    <property type="evidence" value="ECO:0007669"/>
    <property type="project" value="UniProtKB-KW"/>
</dbReference>
<evidence type="ECO:0000259" key="3">
    <source>
        <dbReference type="PROSITE" id="PS50158"/>
    </source>
</evidence>
<feature type="compositionally biased region" description="Polar residues" evidence="2">
    <location>
        <begin position="12"/>
        <end position="31"/>
    </location>
</feature>
<dbReference type="SMART" id="SM00343">
    <property type="entry name" value="ZnF_C2HC"/>
    <property type="match status" value="1"/>
</dbReference>
<dbReference type="AlphaFoldDB" id="A0A0B1TIU9"/>
<dbReference type="GO" id="GO:0003676">
    <property type="term" value="F:nucleic acid binding"/>
    <property type="evidence" value="ECO:0007669"/>
    <property type="project" value="InterPro"/>
</dbReference>
<sequence>MKTEGTMGPVTKVSQEPESEVPTTMTTQRTGVSAVRHGKPFTVTSSVEPVVDTSQQMSLAMLNCIQSLSCVDPGVYRGGQNESFSEFIRRFKRKYGRVVTSNRALVEILGDDHLDGRAKSVFPSLPENVKRMGFENVVEEMGRLLSEDSVAGKMRALAELRDMRIRPYQDVADFCVALEKLGRRANPEGRIEDRSLEFAQILLSNLKHWPEHVQLLSALHKVKPEKAYEEVKQLALSIKLAKKLYEPETRHNARCYDWKHRWTYYRGGEGGSEHDDDEISEQGSSDFGSKCKRKRLGKCEKGSDCVVANAPDSWVAQEGRNTTTGTNNTRKCFNCCRYGHIARECPERRQKEEDQ</sequence>
<organism evidence="4 5">
    <name type="scientific">Oesophagostomum dentatum</name>
    <name type="common">Nodular worm</name>
    <dbReference type="NCBI Taxonomy" id="61180"/>
    <lineage>
        <taxon>Eukaryota</taxon>
        <taxon>Metazoa</taxon>
        <taxon>Ecdysozoa</taxon>
        <taxon>Nematoda</taxon>
        <taxon>Chromadorea</taxon>
        <taxon>Rhabditida</taxon>
        <taxon>Rhabditina</taxon>
        <taxon>Rhabditomorpha</taxon>
        <taxon>Strongyloidea</taxon>
        <taxon>Strongylidae</taxon>
        <taxon>Oesophagostomum</taxon>
    </lineage>
</organism>
<dbReference type="Proteomes" id="UP000053660">
    <property type="component" value="Unassembled WGS sequence"/>
</dbReference>
<feature type="domain" description="CCHC-type" evidence="3">
    <location>
        <begin position="330"/>
        <end position="347"/>
    </location>
</feature>
<feature type="region of interest" description="Disordered" evidence="2">
    <location>
        <begin position="270"/>
        <end position="291"/>
    </location>
</feature>
<proteinExistence type="predicted"/>
<keyword evidence="5" id="KW-1185">Reference proteome</keyword>
<reference evidence="4 5" key="1">
    <citation type="submission" date="2014-03" db="EMBL/GenBank/DDBJ databases">
        <title>Draft genome of the hookworm Oesophagostomum dentatum.</title>
        <authorList>
            <person name="Mitreva M."/>
        </authorList>
    </citation>
    <scope>NUCLEOTIDE SEQUENCE [LARGE SCALE GENOMIC DNA]</scope>
    <source>
        <strain evidence="4 5">OD-Hann</strain>
    </source>
</reference>
<evidence type="ECO:0000313" key="4">
    <source>
        <dbReference type="EMBL" id="KHJ97139.1"/>
    </source>
</evidence>
<dbReference type="Pfam" id="PF00098">
    <property type="entry name" value="zf-CCHC"/>
    <property type="match status" value="1"/>
</dbReference>
<feature type="region of interest" description="Disordered" evidence="2">
    <location>
        <begin position="1"/>
        <end position="31"/>
    </location>
</feature>
<gene>
    <name evidence="4" type="ORF">OESDEN_02886</name>
</gene>
<keyword evidence="1" id="KW-0863">Zinc-finger</keyword>
<accession>A0A0B1TIU9</accession>
<evidence type="ECO:0000256" key="2">
    <source>
        <dbReference type="SAM" id="MobiDB-lite"/>
    </source>
</evidence>
<evidence type="ECO:0000256" key="1">
    <source>
        <dbReference type="PROSITE-ProRule" id="PRU00047"/>
    </source>
</evidence>
<dbReference type="EMBL" id="KN549509">
    <property type="protein sequence ID" value="KHJ97139.1"/>
    <property type="molecule type" value="Genomic_DNA"/>
</dbReference>
<evidence type="ECO:0000313" key="5">
    <source>
        <dbReference type="Proteomes" id="UP000053660"/>
    </source>
</evidence>
<dbReference type="Gene3D" id="4.10.60.10">
    <property type="entry name" value="Zinc finger, CCHC-type"/>
    <property type="match status" value="1"/>
</dbReference>
<dbReference type="GO" id="GO:0019899">
    <property type="term" value="F:enzyme binding"/>
    <property type="evidence" value="ECO:0007669"/>
    <property type="project" value="UniProtKB-ARBA"/>
</dbReference>
<dbReference type="GO" id="GO:0005737">
    <property type="term" value="C:cytoplasm"/>
    <property type="evidence" value="ECO:0007669"/>
    <property type="project" value="UniProtKB-ARBA"/>
</dbReference>
<keyword evidence="1" id="KW-0479">Metal-binding</keyword>
<protein>
    <submittedName>
        <fullName evidence="4">Zinc knuckle</fullName>
    </submittedName>
</protein>
<dbReference type="InterPro" id="IPR001878">
    <property type="entry name" value="Znf_CCHC"/>
</dbReference>
<dbReference type="InterPro" id="IPR036875">
    <property type="entry name" value="Znf_CCHC_sf"/>
</dbReference>
<dbReference type="OrthoDB" id="5871317at2759"/>
<dbReference type="PROSITE" id="PS50158">
    <property type="entry name" value="ZF_CCHC"/>
    <property type="match status" value="1"/>
</dbReference>
<keyword evidence="1" id="KW-0862">Zinc</keyword>